<dbReference type="CDD" id="cd05471">
    <property type="entry name" value="pepsin_like"/>
    <property type="match status" value="1"/>
</dbReference>
<keyword evidence="2 3" id="KW-0064">Aspartyl protease</keyword>
<dbReference type="RefSeq" id="XP_001729783.1">
    <property type="nucleotide sequence ID" value="XM_001729731.1"/>
</dbReference>
<gene>
    <name evidence="6" type="ORF">MGL_3327</name>
</gene>
<dbReference type="PRINTS" id="PR00792">
    <property type="entry name" value="PEPSIN"/>
</dbReference>
<accession>A8Q7E2</accession>
<dbReference type="OMA" id="PENENAW"/>
<dbReference type="PANTHER" id="PTHR47966">
    <property type="entry name" value="BETA-SITE APP-CLEAVING ENZYME, ISOFORM A-RELATED"/>
    <property type="match status" value="1"/>
</dbReference>
<dbReference type="InParanoid" id="A8Q7E2"/>
<dbReference type="Gene3D" id="2.40.70.10">
    <property type="entry name" value="Acid Proteases"/>
    <property type="match status" value="2"/>
</dbReference>
<comment type="similarity">
    <text evidence="1 3">Belongs to the peptidase A1 family.</text>
</comment>
<evidence type="ECO:0000256" key="1">
    <source>
        <dbReference type="ARBA" id="ARBA00007447"/>
    </source>
</evidence>
<feature type="signal peptide" evidence="4">
    <location>
        <begin position="1"/>
        <end position="20"/>
    </location>
</feature>
<dbReference type="Proteomes" id="UP000008837">
    <property type="component" value="Unassembled WGS sequence"/>
</dbReference>
<evidence type="ECO:0000256" key="2">
    <source>
        <dbReference type="ARBA" id="ARBA00022750"/>
    </source>
</evidence>
<keyword evidence="3" id="KW-0378">Hydrolase</keyword>
<feature type="chain" id="PRO_5002728001" evidence="4">
    <location>
        <begin position="21"/>
        <end position="381"/>
    </location>
</feature>
<dbReference type="EMBL" id="AAYY01000011">
    <property type="protein sequence ID" value="EDP42569.1"/>
    <property type="molecule type" value="Genomic_DNA"/>
</dbReference>
<name>A8Q7E2_MALGO</name>
<dbReference type="VEuPathDB" id="FungiDB:MGL_3327"/>
<evidence type="ECO:0000313" key="7">
    <source>
        <dbReference type="Proteomes" id="UP000008837"/>
    </source>
</evidence>
<dbReference type="InterPro" id="IPR033121">
    <property type="entry name" value="PEPTIDASE_A1"/>
</dbReference>
<evidence type="ECO:0000259" key="5">
    <source>
        <dbReference type="PROSITE" id="PS51767"/>
    </source>
</evidence>
<dbReference type="KEGG" id="mgl:MGL_3327"/>
<dbReference type="InterPro" id="IPR001461">
    <property type="entry name" value="Aspartic_peptidase_A1"/>
</dbReference>
<evidence type="ECO:0000313" key="6">
    <source>
        <dbReference type="EMBL" id="EDP42569.1"/>
    </source>
</evidence>
<comment type="caution">
    <text evidence="6">The sequence shown here is derived from an EMBL/GenBank/DDBJ whole genome shotgun (WGS) entry which is preliminary data.</text>
</comment>
<dbReference type="PROSITE" id="PS51767">
    <property type="entry name" value="PEPTIDASE_A1"/>
    <property type="match status" value="1"/>
</dbReference>
<dbReference type="InterPro" id="IPR001969">
    <property type="entry name" value="Aspartic_peptidase_AS"/>
</dbReference>
<protein>
    <submittedName>
        <fullName evidence="6">Hypothetical aspartyl protease</fullName>
    </submittedName>
</protein>
<dbReference type="OrthoDB" id="15189at2759"/>
<dbReference type="Pfam" id="PF00026">
    <property type="entry name" value="Asp"/>
    <property type="match status" value="1"/>
</dbReference>
<dbReference type="GO" id="GO:0004190">
    <property type="term" value="F:aspartic-type endopeptidase activity"/>
    <property type="evidence" value="ECO:0007669"/>
    <property type="project" value="UniProtKB-KW"/>
</dbReference>
<evidence type="ECO:0000256" key="3">
    <source>
        <dbReference type="RuleBase" id="RU000454"/>
    </source>
</evidence>
<reference evidence="6 7" key="1">
    <citation type="journal article" date="2007" name="Proc. Natl. Acad. Sci. U.S.A.">
        <title>Dandruff-associated Malassezia genomes reveal convergent and divergent virulence traits shared with plant and human fungal pathogens.</title>
        <authorList>
            <person name="Xu J."/>
            <person name="Saunders C.W."/>
            <person name="Hu P."/>
            <person name="Grant R.A."/>
            <person name="Boekhout T."/>
            <person name="Kuramae E.E."/>
            <person name="Kronstad J.W."/>
            <person name="Deangelis Y.M."/>
            <person name="Reeder N.L."/>
            <person name="Johnstone K.R."/>
            <person name="Leland M."/>
            <person name="Fieno A.M."/>
            <person name="Begley W.M."/>
            <person name="Sun Y."/>
            <person name="Lacey M.P."/>
            <person name="Chaudhary T."/>
            <person name="Keough T."/>
            <person name="Chu L."/>
            <person name="Sears R."/>
            <person name="Yuan B."/>
            <person name="Dawson T.L.Jr."/>
        </authorList>
    </citation>
    <scope>NUCLEOTIDE SEQUENCE [LARGE SCALE GENOMIC DNA]</scope>
    <source>
        <strain evidence="7">ATCC MYA-4612 / CBS 7966</strain>
    </source>
</reference>
<keyword evidence="3 6" id="KW-0645">Protease</keyword>
<sequence length="381" mass="41604">MNLSTSLLVFVLLIAHLVSAEFTIPLERRLGPNGKIDYDTEIRHVAAKYANHAMAHFKNTGKHHQSVNGTTLRKRAGTARLDLADNFAWTGEIELGSPAQARWVIFDSGSSDLVMNKGMYNHEDSTTSKDLNKKYSMDYVGGPASGSVYTDQVTIGGVKVKDVVIADNNDVMNGLTSEKRDGVLGLAFPWFSGLSDVSEPNFVDAAKQQKALQKNVYHMTARMNGGSTLNIGKIDASEIDGDLGWVKVNQGDGYWKTDLQINGKKVTGIVDSGTSFVVAPADQYTKIIGGIDKLTVKKNDNGEYNGYYKCDDPPVIKFKLAGKETTMSEDAMYADQDGDQCRISIVSINGFNDWIFGSTFLATGSVVFDFDNTRLGFGKQT</sequence>
<proteinExistence type="inferred from homology"/>
<dbReference type="AlphaFoldDB" id="A8Q7E2"/>
<dbReference type="InterPro" id="IPR021109">
    <property type="entry name" value="Peptidase_aspartic_dom_sf"/>
</dbReference>
<dbReference type="SUPFAM" id="SSF50630">
    <property type="entry name" value="Acid proteases"/>
    <property type="match status" value="1"/>
</dbReference>
<organism evidence="6 7">
    <name type="scientific">Malassezia globosa (strain ATCC MYA-4612 / CBS 7966)</name>
    <name type="common">Dandruff-associated fungus</name>
    <dbReference type="NCBI Taxonomy" id="425265"/>
    <lineage>
        <taxon>Eukaryota</taxon>
        <taxon>Fungi</taxon>
        <taxon>Dikarya</taxon>
        <taxon>Basidiomycota</taxon>
        <taxon>Ustilaginomycotina</taxon>
        <taxon>Malasseziomycetes</taxon>
        <taxon>Malasseziales</taxon>
        <taxon>Malasseziaceae</taxon>
        <taxon>Malassezia</taxon>
    </lineage>
</organism>
<evidence type="ECO:0000256" key="4">
    <source>
        <dbReference type="SAM" id="SignalP"/>
    </source>
</evidence>
<keyword evidence="7" id="KW-1185">Reference proteome</keyword>
<feature type="domain" description="Peptidase A1" evidence="5">
    <location>
        <begin position="89"/>
        <end position="378"/>
    </location>
</feature>
<keyword evidence="4" id="KW-0732">Signal</keyword>
<dbReference type="PANTHER" id="PTHR47966:SF57">
    <property type="entry name" value="PEPTIDASE A1 DOMAIN-CONTAINING PROTEIN"/>
    <property type="match status" value="1"/>
</dbReference>
<dbReference type="InterPro" id="IPR034164">
    <property type="entry name" value="Pepsin-like_dom"/>
</dbReference>
<dbReference type="GO" id="GO:0006508">
    <property type="term" value="P:proteolysis"/>
    <property type="evidence" value="ECO:0007669"/>
    <property type="project" value="UniProtKB-KW"/>
</dbReference>
<dbReference type="PROSITE" id="PS00141">
    <property type="entry name" value="ASP_PROTEASE"/>
    <property type="match status" value="1"/>
</dbReference>
<dbReference type="GeneID" id="5854089"/>